<reference evidence="2" key="1">
    <citation type="journal article" date="2023" name="Insect Mol. Biol.">
        <title>Genome sequencing provides insights into the evolution of gene families encoding plant cell wall-degrading enzymes in longhorned beetles.</title>
        <authorList>
            <person name="Shin N.R."/>
            <person name="Okamura Y."/>
            <person name="Kirsch R."/>
            <person name="Pauchet Y."/>
        </authorList>
    </citation>
    <scope>NUCLEOTIDE SEQUENCE</scope>
    <source>
        <strain evidence="2">MMC_N1</strain>
    </source>
</reference>
<accession>A0ABQ9J0R2</accession>
<name>A0ABQ9J0R2_9CUCU</name>
<evidence type="ECO:0000256" key="1">
    <source>
        <dbReference type="SAM" id="Phobius"/>
    </source>
</evidence>
<organism evidence="2 3">
    <name type="scientific">Molorchus minor</name>
    <dbReference type="NCBI Taxonomy" id="1323400"/>
    <lineage>
        <taxon>Eukaryota</taxon>
        <taxon>Metazoa</taxon>
        <taxon>Ecdysozoa</taxon>
        <taxon>Arthropoda</taxon>
        <taxon>Hexapoda</taxon>
        <taxon>Insecta</taxon>
        <taxon>Pterygota</taxon>
        <taxon>Neoptera</taxon>
        <taxon>Endopterygota</taxon>
        <taxon>Coleoptera</taxon>
        <taxon>Polyphaga</taxon>
        <taxon>Cucujiformia</taxon>
        <taxon>Chrysomeloidea</taxon>
        <taxon>Cerambycidae</taxon>
        <taxon>Lamiinae</taxon>
        <taxon>Monochamini</taxon>
        <taxon>Molorchus</taxon>
    </lineage>
</organism>
<evidence type="ECO:0000313" key="2">
    <source>
        <dbReference type="EMBL" id="KAJ8969877.1"/>
    </source>
</evidence>
<keyword evidence="3" id="KW-1185">Reference proteome</keyword>
<gene>
    <name evidence="2" type="ORF">NQ317_004229</name>
</gene>
<protein>
    <submittedName>
        <fullName evidence="2">Uncharacterized protein</fullName>
    </submittedName>
</protein>
<comment type="caution">
    <text evidence="2">The sequence shown here is derived from an EMBL/GenBank/DDBJ whole genome shotgun (WGS) entry which is preliminary data.</text>
</comment>
<proteinExistence type="predicted"/>
<evidence type="ECO:0000313" key="3">
    <source>
        <dbReference type="Proteomes" id="UP001162164"/>
    </source>
</evidence>
<sequence>MTAVIHEGDVCETSRRLTKNIWTLTKAALIEKKNQSRVADIKLNMFVPLTLVTIKTVLISGLKLRPKLIFPSISWKKQRIKTLEKLAFKSRRKCHLGRDEHFGILIVVRKYIYVFLYLANCIIARCLDDFSNFAKWTCNFYIRLLKSVPTSRFTSGFPLYAVRENGTLQKSLVYMGQYLPVQNLTLNCVWISYCSNDGHGGDRESEMKETFPRNYILKGPNEGDKELQKGISCVQCIIHLTVLFTEDFDVPVSLYEGNLINKGCAGLFIINYLLLIIVSISGGSSSHGMGELAKSCKRRRRKFFQELQILVVLTYTHPK</sequence>
<dbReference type="Proteomes" id="UP001162164">
    <property type="component" value="Unassembled WGS sequence"/>
</dbReference>
<feature type="transmembrane region" description="Helical" evidence="1">
    <location>
        <begin position="269"/>
        <end position="293"/>
    </location>
</feature>
<keyword evidence="1" id="KW-0472">Membrane</keyword>
<keyword evidence="1" id="KW-0812">Transmembrane</keyword>
<keyword evidence="1" id="KW-1133">Transmembrane helix</keyword>
<dbReference type="EMBL" id="JAPWTJ010001701">
    <property type="protein sequence ID" value="KAJ8969877.1"/>
    <property type="molecule type" value="Genomic_DNA"/>
</dbReference>